<keyword evidence="1" id="KW-0732">Signal</keyword>
<evidence type="ECO:0000256" key="1">
    <source>
        <dbReference type="SAM" id="SignalP"/>
    </source>
</evidence>
<protein>
    <recommendedName>
        <fullName evidence="4">DUF1566 domain-containing protein</fullName>
    </recommendedName>
</protein>
<proteinExistence type="predicted"/>
<feature type="chain" id="PRO_5041387717" description="DUF1566 domain-containing protein" evidence="1">
    <location>
        <begin position="20"/>
        <end position="392"/>
    </location>
</feature>
<feature type="signal peptide" evidence="1">
    <location>
        <begin position="1"/>
        <end position="19"/>
    </location>
</feature>
<evidence type="ECO:0008006" key="4">
    <source>
        <dbReference type="Google" id="ProtNLM"/>
    </source>
</evidence>
<dbReference type="EMBL" id="CP129970">
    <property type="protein sequence ID" value="WMN06494.1"/>
    <property type="molecule type" value="Genomic_DNA"/>
</dbReference>
<evidence type="ECO:0000313" key="3">
    <source>
        <dbReference type="Proteomes" id="UP001244443"/>
    </source>
</evidence>
<reference evidence="2" key="1">
    <citation type="submission" date="2023-08" db="EMBL/GenBank/DDBJ databases">
        <title>Comparative genomics and taxonomic characterization of three novel marine species of genus Marivirga.</title>
        <authorList>
            <person name="Muhammad N."/>
            <person name="Kim S.-G."/>
        </authorList>
    </citation>
    <scope>NUCLEOTIDE SEQUENCE [LARGE SCALE GENOMIC DNA]</scope>
    <source>
        <strain evidence="2">ABR2-2</strain>
    </source>
</reference>
<organism evidence="2 3">
    <name type="scientific">Marivirga arenosa</name>
    <dbReference type="NCBI Taxonomy" id="3059076"/>
    <lineage>
        <taxon>Bacteria</taxon>
        <taxon>Pseudomonadati</taxon>
        <taxon>Bacteroidota</taxon>
        <taxon>Cytophagia</taxon>
        <taxon>Cytophagales</taxon>
        <taxon>Marivirgaceae</taxon>
        <taxon>Marivirga</taxon>
    </lineage>
</organism>
<accession>A0AA51N5R7</accession>
<name>A0AA51N5R7_9BACT</name>
<sequence length="392" mass="41832">MKKLLLIQSIFFIALTSYAQSPEKFSYQAVIRNADGKVLNQQNVAMQISIIQNSVNGGAVYSETHRSNTNANGLLSIIIGEGEVVSGDFSVIDWSEGPYFIKSETDPQGGSNYTIVSTSQLLSVPYALHANTADELTFNVVTEESDPIFQSSLASGITEADTAFWNTHTEDTKLTSDEIAEFGFVTGPHTDSTDIANYGYVAGPQLDSTAIANMGFATTATDNIYEVGDLAQGGVVFWVDATGTHGLVCAISDQSAGIRWHAGTKGSTQAKGDGIYAGKSNTAIAISSHVAIGDDGETYAARICNELVVTENGVDYGDWYLPSMVELGIMYNNKELINSSAVSAGGNAFASDFYWSSTEINANNAEAMQFNAGVQLGFGKQVPRNVRAIRSF</sequence>
<dbReference type="Proteomes" id="UP001244443">
    <property type="component" value="Chromosome"/>
</dbReference>
<dbReference type="RefSeq" id="WP_308356343.1">
    <property type="nucleotide sequence ID" value="NZ_CP129970.2"/>
</dbReference>
<dbReference type="AlphaFoldDB" id="A0AA51N5R7"/>
<evidence type="ECO:0000313" key="2">
    <source>
        <dbReference type="EMBL" id="WMN06494.1"/>
    </source>
</evidence>
<gene>
    <name evidence="2" type="ORF">QYS48_32725</name>
</gene>
<keyword evidence="3" id="KW-1185">Reference proteome</keyword>